<evidence type="ECO:0000313" key="2">
    <source>
        <dbReference type="Proteomes" id="UP001143545"/>
    </source>
</evidence>
<proteinExistence type="predicted"/>
<reference evidence="1" key="1">
    <citation type="submission" date="2022-07" db="EMBL/GenBank/DDBJ databases">
        <title>Taxonomy of Novel Oxalotrophic and Methylotrophic Bacteria.</title>
        <authorList>
            <person name="Sahin N."/>
            <person name="Tani A."/>
        </authorList>
    </citation>
    <scope>NUCLEOTIDE SEQUENCE</scope>
    <source>
        <strain evidence="1">AM327</strain>
    </source>
</reference>
<dbReference type="AlphaFoldDB" id="A0A9W6EWX9"/>
<gene>
    <name evidence="1" type="primary">gldD</name>
    <name evidence="1" type="ORF">NBRC110019_29740</name>
</gene>
<dbReference type="InterPro" id="IPR019850">
    <property type="entry name" value="GldD-like"/>
</dbReference>
<evidence type="ECO:0000313" key="1">
    <source>
        <dbReference type="EMBL" id="GLB53933.1"/>
    </source>
</evidence>
<protein>
    <submittedName>
        <fullName evidence="1">Gliding motility lipoprotein GldD</fullName>
    </submittedName>
</protein>
<comment type="caution">
    <text evidence="1">The sequence shown here is derived from an EMBL/GenBank/DDBJ whole genome shotgun (WGS) entry which is preliminary data.</text>
</comment>
<organism evidence="1 2">
    <name type="scientific">Neptunitalea chrysea</name>
    <dbReference type="NCBI Taxonomy" id="1647581"/>
    <lineage>
        <taxon>Bacteria</taxon>
        <taxon>Pseudomonadati</taxon>
        <taxon>Bacteroidota</taxon>
        <taxon>Flavobacteriia</taxon>
        <taxon>Flavobacteriales</taxon>
        <taxon>Flavobacteriaceae</taxon>
        <taxon>Neptunitalea</taxon>
    </lineage>
</organism>
<dbReference type="EMBL" id="BRVP01000028">
    <property type="protein sequence ID" value="GLB53933.1"/>
    <property type="molecule type" value="Genomic_DNA"/>
</dbReference>
<keyword evidence="2" id="KW-1185">Reference proteome</keyword>
<dbReference type="NCBIfam" id="TIGR03512">
    <property type="entry name" value="GldD_lipo"/>
    <property type="match status" value="1"/>
</dbReference>
<keyword evidence="1" id="KW-0449">Lipoprotein</keyword>
<dbReference type="Proteomes" id="UP001143545">
    <property type="component" value="Unassembled WGS sequence"/>
</dbReference>
<name>A0A9W6EWX9_9FLAO</name>
<dbReference type="Pfam" id="PF25593">
    <property type="entry name" value="GldD_lipo"/>
    <property type="match status" value="1"/>
</dbReference>
<accession>A0A9W6EWX9</accession>
<sequence length="175" mass="20314">MLGFAIVSCEDTLPKPNAMLRLEYPTAKYETYYKDGCGYVFDKNDYSYVKEKNGCSVDLVYPEMKGTIYLSYRTVNGDIKKILTDVQKLTYEHVVKADNIIEQPYVNPEKRKFGMFYEVDGNAASQSQFYLTDSVSHFIMGSIYFDSRPNYDSILPAAVYLKDDVRRIMESLEWR</sequence>